<dbReference type="PANTHER" id="PTHR31084:SF0">
    <property type="entry name" value="ALPHA-L-FUCOSIDASE 2"/>
    <property type="match status" value="1"/>
</dbReference>
<accession>A0A6N7R4K8</accession>
<dbReference type="GO" id="GO:0004560">
    <property type="term" value="F:alpha-L-fucosidase activity"/>
    <property type="evidence" value="ECO:0007669"/>
    <property type="project" value="InterPro"/>
</dbReference>
<dbReference type="InterPro" id="IPR027414">
    <property type="entry name" value="GH95_N_dom"/>
</dbReference>
<name>A0A6N7R4K8_9BACI</name>
<keyword evidence="3" id="KW-0378">Hydrolase</keyword>
<organism evidence="3 4">
    <name type="scientific">Gracilibacillus thailandensis</name>
    <dbReference type="NCBI Taxonomy" id="563735"/>
    <lineage>
        <taxon>Bacteria</taxon>
        <taxon>Bacillati</taxon>
        <taxon>Bacillota</taxon>
        <taxon>Bacilli</taxon>
        <taxon>Bacillales</taxon>
        <taxon>Bacillaceae</taxon>
        <taxon>Gracilibacillus</taxon>
    </lineage>
</organism>
<evidence type="ECO:0000259" key="2">
    <source>
        <dbReference type="Pfam" id="PF22124"/>
    </source>
</evidence>
<dbReference type="InterPro" id="IPR016518">
    <property type="entry name" value="Alpha-L-fucosidase"/>
</dbReference>
<dbReference type="GO" id="GO:0005975">
    <property type="term" value="P:carbohydrate metabolic process"/>
    <property type="evidence" value="ECO:0007669"/>
    <property type="project" value="InterPro"/>
</dbReference>
<dbReference type="Pfam" id="PF14498">
    <property type="entry name" value="Glyco_hyd_65N_2"/>
    <property type="match status" value="1"/>
</dbReference>
<reference evidence="3 4" key="1">
    <citation type="submission" date="2019-10" db="EMBL/GenBank/DDBJ databases">
        <title>Gracilibacillus salitolerans sp. nov., a moderate halophile isolated from a saline soil in northwest China.</title>
        <authorList>
            <person name="Gan L."/>
        </authorList>
    </citation>
    <scope>NUCLEOTIDE SEQUENCE [LARGE SCALE GENOMIC DNA]</scope>
    <source>
        <strain evidence="3 4">TP2-8</strain>
    </source>
</reference>
<proteinExistence type="predicted"/>
<dbReference type="Proteomes" id="UP000435187">
    <property type="component" value="Unassembled WGS sequence"/>
</dbReference>
<gene>
    <name evidence="3" type="ORF">GH885_17845</name>
</gene>
<evidence type="ECO:0000313" key="3">
    <source>
        <dbReference type="EMBL" id="MRI68172.1"/>
    </source>
</evidence>
<dbReference type="PANTHER" id="PTHR31084">
    <property type="entry name" value="ALPHA-L-FUCOSIDASE 2"/>
    <property type="match status" value="1"/>
</dbReference>
<dbReference type="AlphaFoldDB" id="A0A6N7R4K8"/>
<protein>
    <submittedName>
        <fullName evidence="3">Glycoside hydrolase family 95 protein</fullName>
    </submittedName>
</protein>
<dbReference type="RefSeq" id="WP_153836680.1">
    <property type="nucleotide sequence ID" value="NZ_JBHUMW010000006.1"/>
</dbReference>
<dbReference type="PIRSF" id="PIRSF007663">
    <property type="entry name" value="UCP007663"/>
    <property type="match status" value="1"/>
</dbReference>
<dbReference type="Pfam" id="PF22124">
    <property type="entry name" value="Glyco_hydro_95_cat"/>
    <property type="match status" value="1"/>
</dbReference>
<feature type="domain" description="Glycosyl hydrolase family 95 catalytic" evidence="2">
    <location>
        <begin position="277"/>
        <end position="698"/>
    </location>
</feature>
<dbReference type="EMBL" id="WJEE01000053">
    <property type="protein sequence ID" value="MRI68172.1"/>
    <property type="molecule type" value="Genomic_DNA"/>
</dbReference>
<dbReference type="SUPFAM" id="SSF48208">
    <property type="entry name" value="Six-hairpin glycosidases"/>
    <property type="match status" value="1"/>
</dbReference>
<dbReference type="Gene3D" id="1.50.10.10">
    <property type="match status" value="1"/>
</dbReference>
<comment type="caution">
    <text evidence="3">The sequence shown here is derived from an EMBL/GenBank/DDBJ whole genome shotgun (WGS) entry which is preliminary data.</text>
</comment>
<evidence type="ECO:0000313" key="4">
    <source>
        <dbReference type="Proteomes" id="UP000435187"/>
    </source>
</evidence>
<feature type="domain" description="Glycosyl hydrolase family 95 N-terminal" evidence="1">
    <location>
        <begin position="13"/>
        <end position="254"/>
    </location>
</feature>
<keyword evidence="4" id="KW-1185">Reference proteome</keyword>
<dbReference type="InterPro" id="IPR012341">
    <property type="entry name" value="6hp_glycosidase-like_sf"/>
</dbReference>
<dbReference type="InterPro" id="IPR054363">
    <property type="entry name" value="GH95_cat"/>
</dbReference>
<sequence length="797" mass="91450">MFDNVSDRNKLVLQYPASWWRNMWREALPAGNGELGAAVYGAIKKETILINHSQLWHMGVKGELPDISHTLTETRALMKDGEYQEANWHLTNEVKKQGYHSKLACPLPLVDLQLEMPCDQGFSRYKRGINMETGEVRVTWSEHDTTFTRDLFVSRADNLIVYRVSSNKANAVDAALNFDLHPTNSPNRKKRYQELADTVEWNTEDNYLFYKATNEDDTDFGAVARVIAEDGEVITDQQKLCCVNVSSLLILVKVFVQSSSSLQWPVLKEELANVTATYQQLLDNHVQVYQPLYFSSKLQLTDDQEEWSNEVLLLDAYSSGEAKVRLYEKLWSFGRYLFISGTKIGGQPFSMYGLWHGDYHLMWSHRMANENIQMMYWHTSVGGLAEFSLTLMEYYQSLMADFRDNARKLFGCRGIYIPAGTTPGIGKPNQLVPVIMNWTAAAGWLAQHFYQYYQFTGDHEYLKQHALPFMKEVADFYQDFLEIGEDGYYLYYPSVSPENTPVNFMPKSSEPVAHPMPTAINATMDFAVMKELLTNLIEGSSIVSIYQQERPIWEKMLELIPPYRINKDGAIKEWLSDPFEDNNEHRHLSHIYPIFPGQELIKEKGEPLFEPFRKAVQQRKLGAQTSWSFAHMASIYARLQDAAKASTCLENLSRSCLLNNFYTVHNDWRNMGLTMEIDNAPVQMDANLGIVNAIQEMLIYVSPTLVKLLPALPDDWKSGQVDTFHFCTGTISFRWDLLKGTFSTVLKAERETIITLGLPSYLKYEWEGDGKVSPSKLGESYYQIQLSAQQSLRFFSQ</sequence>
<dbReference type="InterPro" id="IPR008928">
    <property type="entry name" value="6-hairpin_glycosidase_sf"/>
</dbReference>
<evidence type="ECO:0000259" key="1">
    <source>
        <dbReference type="Pfam" id="PF14498"/>
    </source>
</evidence>